<feature type="non-terminal residue" evidence="2">
    <location>
        <position position="101"/>
    </location>
</feature>
<feature type="region of interest" description="Disordered" evidence="1">
    <location>
        <begin position="1"/>
        <end position="101"/>
    </location>
</feature>
<feature type="compositionally biased region" description="Basic residues" evidence="1">
    <location>
        <begin position="11"/>
        <end position="56"/>
    </location>
</feature>
<dbReference type="AlphaFoldDB" id="A0A6J4RM92"/>
<evidence type="ECO:0000313" key="2">
    <source>
        <dbReference type="EMBL" id="CAA9477020.1"/>
    </source>
</evidence>
<evidence type="ECO:0000256" key="1">
    <source>
        <dbReference type="SAM" id="MobiDB-lite"/>
    </source>
</evidence>
<accession>A0A6J4RM92</accession>
<gene>
    <name evidence="2" type="ORF">AVDCRST_MAG69-503</name>
</gene>
<dbReference type="EMBL" id="CADCVP010000071">
    <property type="protein sequence ID" value="CAA9477020.1"/>
    <property type="molecule type" value="Genomic_DNA"/>
</dbReference>
<sequence>DPPVPPPPPRRPTRRRGVPHAGRLRPPRHAGLRRRHLRPRRRGHGQRHGRRHRRRTVRDARPARRLARHGPDRLRAGDDRPGVGRRVQERHPAHQRARPAR</sequence>
<organism evidence="2">
    <name type="scientific">uncultured Solirubrobacteraceae bacterium</name>
    <dbReference type="NCBI Taxonomy" id="1162706"/>
    <lineage>
        <taxon>Bacteria</taxon>
        <taxon>Bacillati</taxon>
        <taxon>Actinomycetota</taxon>
        <taxon>Thermoleophilia</taxon>
        <taxon>Solirubrobacterales</taxon>
        <taxon>Solirubrobacteraceae</taxon>
        <taxon>environmental samples</taxon>
    </lineage>
</organism>
<protein>
    <submittedName>
        <fullName evidence="2">Uncharacterized protein</fullName>
    </submittedName>
</protein>
<proteinExistence type="predicted"/>
<reference evidence="2" key="1">
    <citation type="submission" date="2020-02" db="EMBL/GenBank/DDBJ databases">
        <authorList>
            <person name="Meier V. D."/>
        </authorList>
    </citation>
    <scope>NUCLEOTIDE SEQUENCE</scope>
    <source>
        <strain evidence="2">AVDCRST_MAG69</strain>
    </source>
</reference>
<feature type="non-terminal residue" evidence="2">
    <location>
        <position position="1"/>
    </location>
</feature>
<feature type="compositionally biased region" description="Basic and acidic residues" evidence="1">
    <location>
        <begin position="69"/>
        <end position="92"/>
    </location>
</feature>
<feature type="compositionally biased region" description="Pro residues" evidence="1">
    <location>
        <begin position="1"/>
        <end position="10"/>
    </location>
</feature>
<name>A0A6J4RM92_9ACTN</name>